<evidence type="ECO:0000313" key="2">
    <source>
        <dbReference type="Proteomes" id="UP000887566"/>
    </source>
</evidence>
<dbReference type="Proteomes" id="UP000887566">
    <property type="component" value="Unplaced"/>
</dbReference>
<protein>
    <submittedName>
        <fullName evidence="3">Uncharacterized protein</fullName>
    </submittedName>
</protein>
<evidence type="ECO:0000313" key="3">
    <source>
        <dbReference type="WBParaSite" id="PSAMB.scaffold4063size15815.g23324.t1"/>
    </source>
</evidence>
<keyword evidence="2" id="KW-1185">Reference proteome</keyword>
<proteinExistence type="predicted"/>
<accession>A0A914WFD6</accession>
<organism evidence="2 3">
    <name type="scientific">Plectus sambesii</name>
    <dbReference type="NCBI Taxonomy" id="2011161"/>
    <lineage>
        <taxon>Eukaryota</taxon>
        <taxon>Metazoa</taxon>
        <taxon>Ecdysozoa</taxon>
        <taxon>Nematoda</taxon>
        <taxon>Chromadorea</taxon>
        <taxon>Plectida</taxon>
        <taxon>Plectina</taxon>
        <taxon>Plectoidea</taxon>
        <taxon>Plectidae</taxon>
        <taxon>Plectus</taxon>
    </lineage>
</organism>
<sequence>MGRGSGRRRFTGGAREALTPPGAQARYSQIRRHRSAGQSAGRVGPPIRSPVVYHSLVSPRYLFLFVALHPASLCLSFFSPACCLSDVIPAVLNICRGSHES</sequence>
<name>A0A914WFD6_9BILA</name>
<dbReference type="AlphaFoldDB" id="A0A914WFD6"/>
<feature type="compositionally biased region" description="Basic residues" evidence="1">
    <location>
        <begin position="1"/>
        <end position="10"/>
    </location>
</feature>
<reference evidence="3" key="1">
    <citation type="submission" date="2022-11" db="UniProtKB">
        <authorList>
            <consortium name="WormBaseParasite"/>
        </authorList>
    </citation>
    <scope>IDENTIFICATION</scope>
</reference>
<dbReference type="WBParaSite" id="PSAMB.scaffold4063size15815.g23324.t1">
    <property type="protein sequence ID" value="PSAMB.scaffold4063size15815.g23324.t1"/>
    <property type="gene ID" value="PSAMB.scaffold4063size15815.g23324"/>
</dbReference>
<feature type="region of interest" description="Disordered" evidence="1">
    <location>
        <begin position="1"/>
        <end position="42"/>
    </location>
</feature>
<evidence type="ECO:0000256" key="1">
    <source>
        <dbReference type="SAM" id="MobiDB-lite"/>
    </source>
</evidence>